<evidence type="ECO:0000313" key="2">
    <source>
        <dbReference type="EMBL" id="QNO47252.1"/>
    </source>
</evidence>
<evidence type="ECO:0000313" key="3">
    <source>
        <dbReference type="EMBL" id="QNO48133.1"/>
    </source>
</evidence>
<proteinExistence type="predicted"/>
<dbReference type="EMBL" id="MT631312">
    <property type="protein sequence ID" value="QNO48133.1"/>
    <property type="molecule type" value="Genomic_DNA"/>
</dbReference>
<name>A0A7G9YJE9_9EURY</name>
<organism evidence="3">
    <name type="scientific">Candidatus Methanogaster sp. ANME-2c ERB4</name>
    <dbReference type="NCBI Taxonomy" id="2759911"/>
    <lineage>
        <taxon>Archaea</taxon>
        <taxon>Methanobacteriati</taxon>
        <taxon>Methanobacteriota</taxon>
        <taxon>Stenosarchaea group</taxon>
        <taxon>Methanomicrobia</taxon>
        <taxon>Methanosarcinales</taxon>
        <taxon>ANME-2 cluster</taxon>
        <taxon>Candidatus Methanogasteraceae</taxon>
        <taxon>Candidatus Methanogaster</taxon>
    </lineage>
</organism>
<dbReference type="AlphaFoldDB" id="A0A7G9YJE9"/>
<gene>
    <name evidence="1" type="ORF">CJOJDLJA_00004</name>
    <name evidence="3" type="ORF">IFEFHKNF_00003</name>
    <name evidence="2" type="ORF">MIECKFHB_00003</name>
</gene>
<evidence type="ECO:0000313" key="1">
    <source>
        <dbReference type="EMBL" id="QNO41337.1"/>
    </source>
</evidence>
<protein>
    <submittedName>
        <fullName evidence="3">Uncharacterized protein</fullName>
    </submittedName>
</protein>
<reference evidence="3" key="1">
    <citation type="submission" date="2020-06" db="EMBL/GenBank/DDBJ databases">
        <title>Unique genomic features of the anaerobic methanotrophic archaea.</title>
        <authorList>
            <person name="Chadwick G.L."/>
            <person name="Skennerton C.T."/>
            <person name="Laso-Perez R."/>
            <person name="Leu A.O."/>
            <person name="Speth D.R."/>
            <person name="Yu H."/>
            <person name="Morgan-Lang C."/>
            <person name="Hatzenpichler R."/>
            <person name="Goudeau D."/>
            <person name="Malmstrom R."/>
            <person name="Brazelton W.J."/>
            <person name="Woyke T."/>
            <person name="Hallam S.J."/>
            <person name="Tyson G.W."/>
            <person name="Wegener G."/>
            <person name="Boetius A."/>
            <person name="Orphan V."/>
        </authorList>
    </citation>
    <scope>NUCLEOTIDE SEQUENCE</scope>
</reference>
<dbReference type="EMBL" id="MT631251">
    <property type="protein sequence ID" value="QNO47252.1"/>
    <property type="molecule type" value="Genomic_DNA"/>
</dbReference>
<accession>A0A7G9YJE9</accession>
<dbReference type="EMBL" id="MT630621">
    <property type="protein sequence ID" value="QNO41337.1"/>
    <property type="molecule type" value="Genomic_DNA"/>
</dbReference>
<sequence length="208" mass="22900">MDGGILVLEVQLACGVVVLVLGCEPEVGFAIRKCAVFIRIEPAAACRLPAGAPVPAPCARRPACSTSALRASPGRTPRTWGLIAVRCRRDVVCAGRVLSSGGIFWQMRFYTCSSCSSRWRSLAFCVLDCARLPKLLLVILLFANIRHTQTRPRPTGSLNANANEIPTALQLFIDLVVMFEIQKHYSIIFLVDFINKYGRTNMNPPFTF</sequence>